<dbReference type="EMBL" id="DS547121">
    <property type="protein sequence ID" value="EDR03888.1"/>
    <property type="molecule type" value="Genomic_DNA"/>
</dbReference>
<name>B0DN76_LACBS</name>
<keyword evidence="3" id="KW-1185">Reference proteome</keyword>
<sequence length="54" mass="6041">MDPDEPETAESSSSKSYHPILMLKPQGEVSRAYNLQVEMKVDDKQFADVQGLIS</sequence>
<dbReference type="RefSeq" id="XP_001885456.1">
    <property type="nucleotide sequence ID" value="XM_001885421.1"/>
</dbReference>
<gene>
    <name evidence="2" type="ORF">LACBIDRAFT_306508</name>
</gene>
<evidence type="ECO:0000256" key="1">
    <source>
        <dbReference type="SAM" id="MobiDB-lite"/>
    </source>
</evidence>
<evidence type="ECO:0000313" key="2">
    <source>
        <dbReference type="EMBL" id="EDR03888.1"/>
    </source>
</evidence>
<feature type="region of interest" description="Disordered" evidence="1">
    <location>
        <begin position="1"/>
        <end position="21"/>
    </location>
</feature>
<accession>B0DN76</accession>
<protein>
    <submittedName>
        <fullName evidence="2">Predicted protein</fullName>
    </submittedName>
</protein>
<dbReference type="HOGENOM" id="CLU_3050728_0_0_1"/>
<dbReference type="InParanoid" id="B0DN76"/>
<evidence type="ECO:0000313" key="3">
    <source>
        <dbReference type="Proteomes" id="UP000001194"/>
    </source>
</evidence>
<dbReference type="AlphaFoldDB" id="B0DN76"/>
<dbReference type="Proteomes" id="UP000001194">
    <property type="component" value="Unassembled WGS sequence"/>
</dbReference>
<dbReference type="KEGG" id="lbc:LACBIDRAFT_306508"/>
<organism evidence="3">
    <name type="scientific">Laccaria bicolor (strain S238N-H82 / ATCC MYA-4686)</name>
    <name type="common">Bicoloured deceiver</name>
    <name type="synonym">Laccaria laccata var. bicolor</name>
    <dbReference type="NCBI Taxonomy" id="486041"/>
    <lineage>
        <taxon>Eukaryota</taxon>
        <taxon>Fungi</taxon>
        <taxon>Dikarya</taxon>
        <taxon>Basidiomycota</taxon>
        <taxon>Agaricomycotina</taxon>
        <taxon>Agaricomycetes</taxon>
        <taxon>Agaricomycetidae</taxon>
        <taxon>Agaricales</taxon>
        <taxon>Agaricineae</taxon>
        <taxon>Hydnangiaceae</taxon>
        <taxon>Laccaria</taxon>
    </lineage>
</organism>
<reference evidence="2 3" key="1">
    <citation type="journal article" date="2008" name="Nature">
        <title>The genome of Laccaria bicolor provides insights into mycorrhizal symbiosis.</title>
        <authorList>
            <person name="Martin F."/>
            <person name="Aerts A."/>
            <person name="Ahren D."/>
            <person name="Brun A."/>
            <person name="Danchin E.G.J."/>
            <person name="Duchaussoy F."/>
            <person name="Gibon J."/>
            <person name="Kohler A."/>
            <person name="Lindquist E."/>
            <person name="Pereda V."/>
            <person name="Salamov A."/>
            <person name="Shapiro H.J."/>
            <person name="Wuyts J."/>
            <person name="Blaudez D."/>
            <person name="Buee M."/>
            <person name="Brokstein P."/>
            <person name="Canbaeck B."/>
            <person name="Cohen D."/>
            <person name="Courty P.E."/>
            <person name="Coutinho P.M."/>
            <person name="Delaruelle C."/>
            <person name="Detter J.C."/>
            <person name="Deveau A."/>
            <person name="DiFazio S."/>
            <person name="Duplessis S."/>
            <person name="Fraissinet-Tachet L."/>
            <person name="Lucic E."/>
            <person name="Frey-Klett P."/>
            <person name="Fourrey C."/>
            <person name="Feussner I."/>
            <person name="Gay G."/>
            <person name="Grimwood J."/>
            <person name="Hoegger P.J."/>
            <person name="Jain P."/>
            <person name="Kilaru S."/>
            <person name="Labbe J."/>
            <person name="Lin Y.C."/>
            <person name="Legue V."/>
            <person name="Le Tacon F."/>
            <person name="Marmeisse R."/>
            <person name="Melayah D."/>
            <person name="Montanini B."/>
            <person name="Muratet M."/>
            <person name="Nehls U."/>
            <person name="Niculita-Hirzel H."/>
            <person name="Oudot-Le Secq M.P."/>
            <person name="Peter M."/>
            <person name="Quesneville H."/>
            <person name="Rajashekar B."/>
            <person name="Reich M."/>
            <person name="Rouhier N."/>
            <person name="Schmutz J."/>
            <person name="Yin T."/>
            <person name="Chalot M."/>
            <person name="Henrissat B."/>
            <person name="Kuees U."/>
            <person name="Lucas S."/>
            <person name="Van de Peer Y."/>
            <person name="Podila G.K."/>
            <person name="Polle A."/>
            <person name="Pukkila P.J."/>
            <person name="Richardson P.M."/>
            <person name="Rouze P."/>
            <person name="Sanders I.R."/>
            <person name="Stajich J.E."/>
            <person name="Tunlid A."/>
            <person name="Tuskan G."/>
            <person name="Grigoriev I.V."/>
        </authorList>
    </citation>
    <scope>NUCLEOTIDE SEQUENCE [LARGE SCALE GENOMIC DNA]</scope>
    <source>
        <strain evidence="3">S238N-H82 / ATCC MYA-4686</strain>
    </source>
</reference>
<proteinExistence type="predicted"/>
<dbReference type="GeneID" id="6081049"/>